<sequence length="95" mass="10389">MGAALLKVVQLGLGAGTLANADGTLITGSDTVSSGQYLFEPGRTQQLTNNSRQLIETNLWHLPPPMQPSTHIDVQNWMFQQEKTNVRTSSKPLQI</sequence>
<feature type="chain" id="PRO_5043856044" description="Filamentous hemagglutinin" evidence="1">
    <location>
        <begin position="22"/>
        <end position="95"/>
    </location>
</feature>
<evidence type="ECO:0008006" key="4">
    <source>
        <dbReference type="Google" id="ProtNLM"/>
    </source>
</evidence>
<organism evidence="2 3">
    <name type="scientific">Apatococcus fuscideae</name>
    <dbReference type="NCBI Taxonomy" id="2026836"/>
    <lineage>
        <taxon>Eukaryota</taxon>
        <taxon>Viridiplantae</taxon>
        <taxon>Chlorophyta</taxon>
        <taxon>core chlorophytes</taxon>
        <taxon>Trebouxiophyceae</taxon>
        <taxon>Chlorellales</taxon>
        <taxon>Chlorellaceae</taxon>
        <taxon>Apatococcus</taxon>
    </lineage>
</organism>
<reference evidence="2 3" key="1">
    <citation type="journal article" date="2024" name="Nat. Commun.">
        <title>Phylogenomics reveals the evolutionary origins of lichenization in chlorophyte algae.</title>
        <authorList>
            <person name="Puginier C."/>
            <person name="Libourel C."/>
            <person name="Otte J."/>
            <person name="Skaloud P."/>
            <person name="Haon M."/>
            <person name="Grisel S."/>
            <person name="Petersen M."/>
            <person name="Berrin J.G."/>
            <person name="Delaux P.M."/>
            <person name="Dal Grande F."/>
            <person name="Keller J."/>
        </authorList>
    </citation>
    <scope>NUCLEOTIDE SEQUENCE [LARGE SCALE GENOMIC DNA]</scope>
    <source>
        <strain evidence="2 3">SAG 2523</strain>
    </source>
</reference>
<evidence type="ECO:0000313" key="2">
    <source>
        <dbReference type="EMBL" id="KAK9858416.1"/>
    </source>
</evidence>
<proteinExistence type="predicted"/>
<evidence type="ECO:0000313" key="3">
    <source>
        <dbReference type="Proteomes" id="UP001485043"/>
    </source>
</evidence>
<protein>
    <recommendedName>
        <fullName evidence="4">Filamentous hemagglutinin</fullName>
    </recommendedName>
</protein>
<dbReference type="Proteomes" id="UP001485043">
    <property type="component" value="Unassembled WGS sequence"/>
</dbReference>
<comment type="caution">
    <text evidence="2">The sequence shown here is derived from an EMBL/GenBank/DDBJ whole genome shotgun (WGS) entry which is preliminary data.</text>
</comment>
<dbReference type="EMBL" id="JALJOV010000928">
    <property type="protein sequence ID" value="KAK9858416.1"/>
    <property type="molecule type" value="Genomic_DNA"/>
</dbReference>
<feature type="signal peptide" evidence="1">
    <location>
        <begin position="1"/>
        <end position="21"/>
    </location>
</feature>
<dbReference type="AlphaFoldDB" id="A0AAW1SVF7"/>
<evidence type="ECO:0000256" key="1">
    <source>
        <dbReference type="SAM" id="SignalP"/>
    </source>
</evidence>
<keyword evidence="1" id="KW-0732">Signal</keyword>
<gene>
    <name evidence="2" type="ORF">WJX84_007178</name>
</gene>
<keyword evidence="3" id="KW-1185">Reference proteome</keyword>
<name>A0AAW1SVF7_9CHLO</name>
<accession>A0AAW1SVF7</accession>